<name>A0A1T4R8V4_9BACT</name>
<reference evidence="2" key="1">
    <citation type="submission" date="2017-02" db="EMBL/GenBank/DDBJ databases">
        <authorList>
            <person name="Varghese N."/>
            <person name="Submissions S."/>
        </authorList>
    </citation>
    <scope>NUCLEOTIDE SEQUENCE [LARGE SCALE GENOMIC DNA]</scope>
    <source>
        <strain evidence="2">ATCC BAA-34</strain>
    </source>
</reference>
<evidence type="ECO:0000313" key="2">
    <source>
        <dbReference type="Proteomes" id="UP000190102"/>
    </source>
</evidence>
<dbReference type="Proteomes" id="UP000190102">
    <property type="component" value="Unassembled WGS sequence"/>
</dbReference>
<proteinExistence type="predicted"/>
<gene>
    <name evidence="1" type="ORF">SAMN02745119_02734</name>
</gene>
<organism evidence="1 2">
    <name type="scientific">Trichlorobacter thiogenes</name>
    <dbReference type="NCBI Taxonomy" id="115783"/>
    <lineage>
        <taxon>Bacteria</taxon>
        <taxon>Pseudomonadati</taxon>
        <taxon>Thermodesulfobacteriota</taxon>
        <taxon>Desulfuromonadia</taxon>
        <taxon>Geobacterales</taxon>
        <taxon>Geobacteraceae</taxon>
        <taxon>Trichlorobacter</taxon>
    </lineage>
</organism>
<dbReference type="EMBL" id="FUWR01000018">
    <property type="protein sequence ID" value="SKA12098.1"/>
    <property type="molecule type" value="Genomic_DNA"/>
</dbReference>
<protein>
    <submittedName>
        <fullName evidence="1">Uncharacterized protein</fullName>
    </submittedName>
</protein>
<keyword evidence="2" id="KW-1185">Reference proteome</keyword>
<sequence length="115" mass="12861">MYTHPMIFLRQHIFLIMLVTVVLLFSMTASHCAWIAQVLDTPSSSSLLFSQNELAEDSQEGTHTSTPSFLPSDALVTNLTASRPVLLSVQRAPDDQAFHLPQIYFDIFVPPQKLS</sequence>
<evidence type="ECO:0000313" key="1">
    <source>
        <dbReference type="EMBL" id="SKA12098.1"/>
    </source>
</evidence>
<accession>A0A1T4R8V4</accession>
<dbReference type="AlphaFoldDB" id="A0A1T4R8V4"/>
<dbReference type="STRING" id="115783.SAMN02745119_02734"/>